<dbReference type="AlphaFoldDB" id="A0A9N9GMK8"/>
<accession>A0A9N9GMK8</accession>
<sequence length="287" mass="33129">IAKLRKKFVEVETENIEIRIRNAKVKIENIEIKVKNTKLKQILKEYETRFMKLECDVSLIKEQNTQGIDINNSITPITPKQIISQSVDILASDTPNITNFGISLSLIDIYQKLETHVKPKLLNDIEIRQKNRNKKLQCELPNQKVHSIFQNTVSTTFCETGLNSVIPQLSPDNGDIISLYKNTYDVEADAIEANREEISHWCFYAKEFKNSELSEASVNTSTGIEISDIKTNVNKPYSLITALSDDESENFFNDNIMSTMHFDDIRYTNYQRNNKIEDIDFTYSENE</sequence>
<feature type="non-terminal residue" evidence="2">
    <location>
        <position position="1"/>
    </location>
</feature>
<feature type="non-terminal residue" evidence="2">
    <location>
        <position position="287"/>
    </location>
</feature>
<evidence type="ECO:0000313" key="3">
    <source>
        <dbReference type="Proteomes" id="UP000789706"/>
    </source>
</evidence>
<reference evidence="2" key="1">
    <citation type="submission" date="2021-06" db="EMBL/GenBank/DDBJ databases">
        <authorList>
            <person name="Kallberg Y."/>
            <person name="Tangrot J."/>
            <person name="Rosling A."/>
        </authorList>
    </citation>
    <scope>NUCLEOTIDE SEQUENCE</scope>
    <source>
        <strain evidence="2">AZ414A</strain>
    </source>
</reference>
<dbReference type="EMBL" id="CAJVPK010002419">
    <property type="protein sequence ID" value="CAG8612658.1"/>
    <property type="molecule type" value="Genomic_DNA"/>
</dbReference>
<dbReference type="Proteomes" id="UP000789706">
    <property type="component" value="Unassembled WGS sequence"/>
</dbReference>
<evidence type="ECO:0000256" key="1">
    <source>
        <dbReference type="SAM" id="Coils"/>
    </source>
</evidence>
<proteinExistence type="predicted"/>
<organism evidence="2 3">
    <name type="scientific">Diversispora eburnea</name>
    <dbReference type="NCBI Taxonomy" id="1213867"/>
    <lineage>
        <taxon>Eukaryota</taxon>
        <taxon>Fungi</taxon>
        <taxon>Fungi incertae sedis</taxon>
        <taxon>Mucoromycota</taxon>
        <taxon>Glomeromycotina</taxon>
        <taxon>Glomeromycetes</taxon>
        <taxon>Diversisporales</taxon>
        <taxon>Diversisporaceae</taxon>
        <taxon>Diversispora</taxon>
    </lineage>
</organism>
<name>A0A9N9GMK8_9GLOM</name>
<comment type="caution">
    <text evidence="2">The sequence shown here is derived from an EMBL/GenBank/DDBJ whole genome shotgun (WGS) entry which is preliminary data.</text>
</comment>
<dbReference type="OrthoDB" id="2439570at2759"/>
<gene>
    <name evidence="2" type="ORF">DEBURN_LOCUS10042</name>
</gene>
<feature type="coiled-coil region" evidence="1">
    <location>
        <begin position="13"/>
        <end position="63"/>
    </location>
</feature>
<keyword evidence="3" id="KW-1185">Reference proteome</keyword>
<evidence type="ECO:0000313" key="2">
    <source>
        <dbReference type="EMBL" id="CAG8612658.1"/>
    </source>
</evidence>
<keyword evidence="1" id="KW-0175">Coiled coil</keyword>
<protein>
    <submittedName>
        <fullName evidence="2">1072_t:CDS:1</fullName>
    </submittedName>
</protein>